<feature type="non-terminal residue" evidence="2">
    <location>
        <position position="101"/>
    </location>
</feature>
<dbReference type="EMBL" id="JAHWGI010001443">
    <property type="protein sequence ID" value="KAK3933152.1"/>
    <property type="molecule type" value="Genomic_DNA"/>
</dbReference>
<protein>
    <submittedName>
        <fullName evidence="2">PiggyBac transposable element-derived protein 3</fullName>
    </submittedName>
</protein>
<feature type="region of interest" description="Disordered" evidence="1">
    <location>
        <begin position="77"/>
        <end position="101"/>
    </location>
</feature>
<name>A0AAE1I4A2_9NEOP</name>
<dbReference type="Proteomes" id="UP001219518">
    <property type="component" value="Unassembled WGS sequence"/>
</dbReference>
<reference evidence="2" key="1">
    <citation type="submission" date="2021-07" db="EMBL/GenBank/DDBJ databases">
        <authorList>
            <person name="Catto M.A."/>
            <person name="Jacobson A."/>
            <person name="Kennedy G."/>
            <person name="Labadie P."/>
            <person name="Hunt B.G."/>
            <person name="Srinivasan R."/>
        </authorList>
    </citation>
    <scope>NUCLEOTIDE SEQUENCE</scope>
    <source>
        <strain evidence="2">PL_HMW_Pooled</strain>
        <tissue evidence="2">Head</tissue>
    </source>
</reference>
<evidence type="ECO:0000256" key="1">
    <source>
        <dbReference type="SAM" id="MobiDB-lite"/>
    </source>
</evidence>
<reference evidence="2" key="2">
    <citation type="journal article" date="2023" name="BMC Genomics">
        <title>Pest status, molecular evolution, and epigenetic factors derived from the genome assembly of Frankliniella fusca, a thysanopteran phytovirus vector.</title>
        <authorList>
            <person name="Catto M.A."/>
            <person name="Labadie P.E."/>
            <person name="Jacobson A.L."/>
            <person name="Kennedy G.G."/>
            <person name="Srinivasan R."/>
            <person name="Hunt B.G."/>
        </authorList>
    </citation>
    <scope>NUCLEOTIDE SEQUENCE</scope>
    <source>
        <strain evidence="2">PL_HMW_Pooled</strain>
    </source>
</reference>
<feature type="non-terminal residue" evidence="2">
    <location>
        <position position="1"/>
    </location>
</feature>
<feature type="compositionally biased region" description="Polar residues" evidence="1">
    <location>
        <begin position="77"/>
        <end position="95"/>
    </location>
</feature>
<dbReference type="AlphaFoldDB" id="A0AAE1I4A2"/>
<comment type="caution">
    <text evidence="2">The sequence shown here is derived from an EMBL/GenBank/DDBJ whole genome shotgun (WGS) entry which is preliminary data.</text>
</comment>
<sequence>VAKGKDKLCSDPNNNDTRTCDLGVCEISLLDLSLEAPIDLSIGPGDVSSIQNCMNDTVILAGNKSKGAVNKNEVCNSSTLNSSSGTKQNNSSVRSLRPRNS</sequence>
<proteinExistence type="predicted"/>
<organism evidence="2 3">
    <name type="scientific">Frankliniella fusca</name>
    <dbReference type="NCBI Taxonomy" id="407009"/>
    <lineage>
        <taxon>Eukaryota</taxon>
        <taxon>Metazoa</taxon>
        <taxon>Ecdysozoa</taxon>
        <taxon>Arthropoda</taxon>
        <taxon>Hexapoda</taxon>
        <taxon>Insecta</taxon>
        <taxon>Pterygota</taxon>
        <taxon>Neoptera</taxon>
        <taxon>Paraneoptera</taxon>
        <taxon>Thysanoptera</taxon>
        <taxon>Terebrantia</taxon>
        <taxon>Thripoidea</taxon>
        <taxon>Thripidae</taxon>
        <taxon>Frankliniella</taxon>
    </lineage>
</organism>
<keyword evidence="3" id="KW-1185">Reference proteome</keyword>
<accession>A0AAE1I4A2</accession>
<evidence type="ECO:0000313" key="3">
    <source>
        <dbReference type="Proteomes" id="UP001219518"/>
    </source>
</evidence>
<evidence type="ECO:0000313" key="2">
    <source>
        <dbReference type="EMBL" id="KAK3933152.1"/>
    </source>
</evidence>
<gene>
    <name evidence="2" type="ORF">KUF71_017413</name>
</gene>